<dbReference type="OrthoDB" id="5427526at2759"/>
<dbReference type="Proteomes" id="UP000267821">
    <property type="component" value="Unassembled WGS sequence"/>
</dbReference>
<name>A0A3N4LLY2_9PEZI</name>
<organism evidence="1 2">
    <name type="scientific">Terfezia boudieri ATCC MYA-4762</name>
    <dbReference type="NCBI Taxonomy" id="1051890"/>
    <lineage>
        <taxon>Eukaryota</taxon>
        <taxon>Fungi</taxon>
        <taxon>Dikarya</taxon>
        <taxon>Ascomycota</taxon>
        <taxon>Pezizomycotina</taxon>
        <taxon>Pezizomycetes</taxon>
        <taxon>Pezizales</taxon>
        <taxon>Pezizaceae</taxon>
        <taxon>Terfezia</taxon>
    </lineage>
</organism>
<dbReference type="InParanoid" id="A0A3N4LLY2"/>
<keyword evidence="2" id="KW-1185">Reference proteome</keyword>
<protein>
    <submittedName>
        <fullName evidence="1">Uncharacterized protein</fullName>
    </submittedName>
</protein>
<gene>
    <name evidence="1" type="ORF">L211DRAFT_790102</name>
</gene>
<accession>A0A3N4LLY2</accession>
<dbReference type="EMBL" id="ML121558">
    <property type="protein sequence ID" value="RPB21681.1"/>
    <property type="molecule type" value="Genomic_DNA"/>
</dbReference>
<evidence type="ECO:0000313" key="1">
    <source>
        <dbReference type="EMBL" id="RPB21681.1"/>
    </source>
</evidence>
<feature type="non-terminal residue" evidence="1">
    <location>
        <position position="1"/>
    </location>
</feature>
<dbReference type="AlphaFoldDB" id="A0A3N4LLY2"/>
<proteinExistence type="predicted"/>
<evidence type="ECO:0000313" key="2">
    <source>
        <dbReference type="Proteomes" id="UP000267821"/>
    </source>
</evidence>
<reference evidence="1 2" key="1">
    <citation type="journal article" date="2018" name="Nat. Ecol. Evol.">
        <title>Pezizomycetes genomes reveal the molecular basis of ectomycorrhizal truffle lifestyle.</title>
        <authorList>
            <person name="Murat C."/>
            <person name="Payen T."/>
            <person name="Noel B."/>
            <person name="Kuo A."/>
            <person name="Morin E."/>
            <person name="Chen J."/>
            <person name="Kohler A."/>
            <person name="Krizsan K."/>
            <person name="Balestrini R."/>
            <person name="Da Silva C."/>
            <person name="Montanini B."/>
            <person name="Hainaut M."/>
            <person name="Levati E."/>
            <person name="Barry K.W."/>
            <person name="Belfiori B."/>
            <person name="Cichocki N."/>
            <person name="Clum A."/>
            <person name="Dockter R.B."/>
            <person name="Fauchery L."/>
            <person name="Guy J."/>
            <person name="Iotti M."/>
            <person name="Le Tacon F."/>
            <person name="Lindquist E.A."/>
            <person name="Lipzen A."/>
            <person name="Malagnac F."/>
            <person name="Mello A."/>
            <person name="Molinier V."/>
            <person name="Miyauchi S."/>
            <person name="Poulain J."/>
            <person name="Riccioni C."/>
            <person name="Rubini A."/>
            <person name="Sitrit Y."/>
            <person name="Splivallo R."/>
            <person name="Traeger S."/>
            <person name="Wang M."/>
            <person name="Zifcakova L."/>
            <person name="Wipf D."/>
            <person name="Zambonelli A."/>
            <person name="Paolocci F."/>
            <person name="Nowrousian M."/>
            <person name="Ottonello S."/>
            <person name="Baldrian P."/>
            <person name="Spatafora J.W."/>
            <person name="Henrissat B."/>
            <person name="Nagy L.G."/>
            <person name="Aury J.M."/>
            <person name="Wincker P."/>
            <person name="Grigoriev I.V."/>
            <person name="Bonfante P."/>
            <person name="Martin F.M."/>
        </authorList>
    </citation>
    <scope>NUCLEOTIDE SEQUENCE [LARGE SCALE GENOMIC DNA]</scope>
    <source>
        <strain evidence="1 2">ATCC MYA-4762</strain>
    </source>
</reference>
<sequence>GITYELQERIDQIERLAMEGKRMKFGEVQDEVVSRLMDGLQKLQPESNIETATSRLITAHSALATHILNEARSLQKLTVGLYSSNAPPEETADILSDLFKLVPTPQMEPFHELSSLRLLTSQLISQLSLISDSLHMARQSSIAANRKLRVAREVCAEWKGELEAAERGRKYIDEGDWVGKCSRREAARVCVEVMEGFESFCLGMEKDMQTMIEVQ</sequence>